<evidence type="ECO:0000256" key="1">
    <source>
        <dbReference type="SAM" id="MobiDB-lite"/>
    </source>
</evidence>
<reference evidence="3 4" key="1">
    <citation type="submission" date="2016-10" db="EMBL/GenBank/DDBJ databases">
        <authorList>
            <person name="de Groot N.N."/>
        </authorList>
    </citation>
    <scope>NUCLEOTIDE SEQUENCE [LARGE SCALE GENOMIC DNA]</scope>
    <source>
        <strain evidence="3 4">CGMCC 4.2023</strain>
    </source>
</reference>
<feature type="transmembrane region" description="Helical" evidence="2">
    <location>
        <begin position="123"/>
        <end position="143"/>
    </location>
</feature>
<keyword evidence="2" id="KW-0472">Membrane</keyword>
<evidence type="ECO:0000256" key="2">
    <source>
        <dbReference type="SAM" id="Phobius"/>
    </source>
</evidence>
<feature type="transmembrane region" description="Helical" evidence="2">
    <location>
        <begin position="48"/>
        <end position="69"/>
    </location>
</feature>
<dbReference type="EMBL" id="FNVU01000032">
    <property type="protein sequence ID" value="SEG95089.1"/>
    <property type="molecule type" value="Genomic_DNA"/>
</dbReference>
<name>A0A1H6EDL3_9ACTN</name>
<gene>
    <name evidence="3" type="ORF">SAMN05216223_13211</name>
</gene>
<proteinExistence type="predicted"/>
<keyword evidence="2" id="KW-1133">Transmembrane helix</keyword>
<protein>
    <submittedName>
        <fullName evidence="3">Uncharacterized protein</fullName>
    </submittedName>
</protein>
<organism evidence="3 4">
    <name type="scientific">Actinacidiphila yanglinensis</name>
    <dbReference type="NCBI Taxonomy" id="310779"/>
    <lineage>
        <taxon>Bacteria</taxon>
        <taxon>Bacillati</taxon>
        <taxon>Actinomycetota</taxon>
        <taxon>Actinomycetes</taxon>
        <taxon>Kitasatosporales</taxon>
        <taxon>Streptomycetaceae</taxon>
        <taxon>Actinacidiphila</taxon>
    </lineage>
</organism>
<sequence length="157" mass="16823">MILSRAEAPRAPGRPDPQAHSVHSGHTGPTCPHPNLVRPRPHNGRVKSWLLLTSSIASLLAGIATYVIGAWDGHLFDLRAQRTFCTAKPFAGDGGGSFFPPSEKCRWTDGTTTQLVPSFVDPLMAILLVLGVVLLALALVSIFRPSGETEPARPRLS</sequence>
<keyword evidence="4" id="KW-1185">Reference proteome</keyword>
<evidence type="ECO:0000313" key="3">
    <source>
        <dbReference type="EMBL" id="SEG95089.1"/>
    </source>
</evidence>
<evidence type="ECO:0000313" key="4">
    <source>
        <dbReference type="Proteomes" id="UP000236754"/>
    </source>
</evidence>
<dbReference type="AlphaFoldDB" id="A0A1H6EDL3"/>
<dbReference type="Proteomes" id="UP000236754">
    <property type="component" value="Unassembled WGS sequence"/>
</dbReference>
<accession>A0A1H6EDL3</accession>
<feature type="region of interest" description="Disordered" evidence="1">
    <location>
        <begin position="1"/>
        <end position="38"/>
    </location>
</feature>
<keyword evidence="2" id="KW-0812">Transmembrane</keyword>